<dbReference type="EMBL" id="CP017707">
    <property type="protein sequence ID" value="AOZ48828.1"/>
    <property type="molecule type" value="Genomic_DNA"/>
</dbReference>
<dbReference type="Gene3D" id="3.60.20.10">
    <property type="entry name" value="Glutamine Phosphoribosylpyrophosphate, subunit 1, domain 1"/>
    <property type="match status" value="1"/>
</dbReference>
<sequence length="144" mass="15185">MTTIAFDGITMAADGRATAEEVILADDLQKLHRLETNRWSGRPVIIGMAGVTRSVPDALAWIEGRADQPGENADFAALVWDGERLAMVSDECLAPESWPAPMAIGSGKIPALAAMRAGADAPRAVEVAISMDVYSGGHIRTAVL</sequence>
<dbReference type="InterPro" id="IPR029055">
    <property type="entry name" value="Ntn_hydrolases_N"/>
</dbReference>
<reference evidence="1 2" key="1">
    <citation type="submission" date="2016-10" db="EMBL/GenBank/DDBJ databases">
        <title>Chromobacterium muskegensis sp. nov., an insecticidal bacterium isolated from Sphagnum bogs.</title>
        <authorList>
            <person name="Sparks M.E."/>
            <person name="Blackburn M.B."/>
            <person name="Gundersen-Rindal D.E."/>
            <person name="Mitchell A."/>
            <person name="Farrar R."/>
            <person name="Kuhar D."/>
        </authorList>
    </citation>
    <scope>NUCLEOTIDE SEQUENCE [LARGE SCALE GENOMIC DNA]</scope>
    <source>
        <strain evidence="1 2">21-1</strain>
    </source>
</reference>
<proteinExistence type="predicted"/>
<dbReference type="RefSeq" id="WP_070978359.1">
    <property type="nucleotide sequence ID" value="NZ_CP017707.1"/>
</dbReference>
<evidence type="ECO:0000313" key="1">
    <source>
        <dbReference type="EMBL" id="AOZ48828.1"/>
    </source>
</evidence>
<dbReference type="GeneID" id="68839928"/>
<organism evidence="1 2">
    <name type="scientific">Chromobacterium vaccinii</name>
    <dbReference type="NCBI Taxonomy" id="1108595"/>
    <lineage>
        <taxon>Bacteria</taxon>
        <taxon>Pseudomonadati</taxon>
        <taxon>Pseudomonadota</taxon>
        <taxon>Betaproteobacteria</taxon>
        <taxon>Neisseriales</taxon>
        <taxon>Chromobacteriaceae</taxon>
        <taxon>Chromobacterium</taxon>
    </lineage>
</organism>
<dbReference type="SUPFAM" id="SSF56235">
    <property type="entry name" value="N-terminal nucleophile aminohydrolases (Ntn hydrolases)"/>
    <property type="match status" value="1"/>
</dbReference>
<dbReference type="KEGG" id="cvc:BKX93_01670"/>
<protein>
    <submittedName>
        <fullName evidence="1">Uncharacterized protein</fullName>
    </submittedName>
</protein>
<accession>A0A1D9LC26</accession>
<dbReference type="Proteomes" id="UP000178776">
    <property type="component" value="Chromosome"/>
</dbReference>
<evidence type="ECO:0000313" key="2">
    <source>
        <dbReference type="Proteomes" id="UP000178776"/>
    </source>
</evidence>
<name>A0A1D9LC26_9NEIS</name>
<dbReference type="AlphaFoldDB" id="A0A1D9LC26"/>
<gene>
    <name evidence="1" type="ORF">BKX93_01670</name>
</gene>